<dbReference type="InterPro" id="IPR017896">
    <property type="entry name" value="4Fe4S_Fe-S-bd"/>
</dbReference>
<dbReference type="GO" id="GO:0051536">
    <property type="term" value="F:iron-sulfur cluster binding"/>
    <property type="evidence" value="ECO:0007669"/>
    <property type="project" value="UniProtKB-KW"/>
</dbReference>
<keyword evidence="1" id="KW-0479">Metal-binding</keyword>
<protein>
    <recommendedName>
        <fullName evidence="5">4Fe-4S ferredoxin-type domain-containing protein</fullName>
    </recommendedName>
</protein>
<dbReference type="Pfam" id="PF00037">
    <property type="entry name" value="Fer4"/>
    <property type="match status" value="2"/>
</dbReference>
<dbReference type="PANTHER" id="PTHR42783:SF3">
    <property type="entry name" value="GLUTAMATE SYNTHASE [NADPH] SMALL CHAIN-RELATED"/>
    <property type="match status" value="1"/>
</dbReference>
<dbReference type="Pfam" id="PF02662">
    <property type="entry name" value="FlpD"/>
    <property type="match status" value="1"/>
</dbReference>
<dbReference type="PROSITE" id="PS00198">
    <property type="entry name" value="4FE4S_FER_1"/>
    <property type="match status" value="2"/>
</dbReference>
<feature type="domain" description="4Fe-4S ferredoxin-type" evidence="5">
    <location>
        <begin position="375"/>
        <end position="401"/>
    </location>
</feature>
<dbReference type="InterPro" id="IPR003813">
    <property type="entry name" value="MvhD/FlpD"/>
</dbReference>
<organism evidence="6">
    <name type="scientific">marine sediment metagenome</name>
    <dbReference type="NCBI Taxonomy" id="412755"/>
    <lineage>
        <taxon>unclassified sequences</taxon>
        <taxon>metagenomes</taxon>
        <taxon>ecological metagenomes</taxon>
    </lineage>
</organism>
<dbReference type="Gene3D" id="3.50.50.60">
    <property type="entry name" value="FAD/NAD(P)-binding domain"/>
    <property type="match status" value="2"/>
</dbReference>
<sequence length="539" mass="57940">MLSSAIPTYRLSRDALKEDIDDVLAKGVEAHTGFQVGRDATLSELREKHDAVLIAVGLSLSRSIPIPGVDAPGVMLAIPFLFNANYGKPMELGRKVLVIGGGNVAIDVARTALRLGVKQVEMVCLENEEEMPAWEWEVEEGVDEGIKIHHRWGPKSVSLEGEKVKGLDVVKVVSVFDESGRFSPSFDENEKTFMEADSIIITIGQMSDNDFLKDGPVEQDERGLIKWDRATQMSTAPGIFVSGEVVTGPGSAIQAAATGHRAAEAIHLYLQGKDIAKGLLLKEAEFEKIAALPSDVAEKVKRVSRNETELLDPATRCREFVQIEIGYDELTALKEARRCRSCGGGAVVDPDKCMACLTCLRICPYDAPVVTSTSVISPDRCQACGLCAPECPARAIKMFGYDIDGIRNDMESIVGEANASSGPVIVAFICSKHALASTDGLPGNIVTVHVHCASRVDILDILKAFQCGAEGVSLVMCDNETCRHQGVPTRVSQRAVHASEVMSSLGFGKECISVIKAGDDSDWRSALIEATGKVTAQGK</sequence>
<dbReference type="SUPFAM" id="SSF51971">
    <property type="entry name" value="Nucleotide-binding domain"/>
    <property type="match status" value="1"/>
</dbReference>
<reference evidence="6" key="1">
    <citation type="journal article" date="2015" name="Nature">
        <title>Complex archaea that bridge the gap between prokaryotes and eukaryotes.</title>
        <authorList>
            <person name="Spang A."/>
            <person name="Saw J.H."/>
            <person name="Jorgensen S.L."/>
            <person name="Zaremba-Niedzwiedzka K."/>
            <person name="Martijn J."/>
            <person name="Lind A.E."/>
            <person name="van Eijk R."/>
            <person name="Schleper C."/>
            <person name="Guy L."/>
            <person name="Ettema T.J."/>
        </authorList>
    </citation>
    <scope>NUCLEOTIDE SEQUENCE</scope>
</reference>
<dbReference type="PANTHER" id="PTHR42783">
    <property type="entry name" value="GLUTAMATE SYNTHASE [NADPH] SMALL CHAIN"/>
    <property type="match status" value="1"/>
</dbReference>
<dbReference type="PRINTS" id="PR00368">
    <property type="entry name" value="FADPNR"/>
</dbReference>
<evidence type="ECO:0000256" key="1">
    <source>
        <dbReference type="ARBA" id="ARBA00022723"/>
    </source>
</evidence>
<comment type="caution">
    <text evidence="6">The sequence shown here is derived from an EMBL/GenBank/DDBJ whole genome shotgun (WGS) entry which is preliminary data.</text>
</comment>
<evidence type="ECO:0000256" key="3">
    <source>
        <dbReference type="ARBA" id="ARBA00023004"/>
    </source>
</evidence>
<evidence type="ECO:0000259" key="5">
    <source>
        <dbReference type="PROSITE" id="PS51379"/>
    </source>
</evidence>
<dbReference type="InterPro" id="IPR023753">
    <property type="entry name" value="FAD/NAD-binding_dom"/>
</dbReference>
<dbReference type="GO" id="GO:0046872">
    <property type="term" value="F:metal ion binding"/>
    <property type="evidence" value="ECO:0007669"/>
    <property type="project" value="UniProtKB-KW"/>
</dbReference>
<name>A0A0F9MRK3_9ZZZZ</name>
<keyword evidence="2" id="KW-0560">Oxidoreductase</keyword>
<keyword evidence="4" id="KW-0411">Iron-sulfur</keyword>
<evidence type="ECO:0000256" key="4">
    <source>
        <dbReference type="ARBA" id="ARBA00023014"/>
    </source>
</evidence>
<dbReference type="AlphaFoldDB" id="A0A0F9MRK3"/>
<dbReference type="PRINTS" id="PR00469">
    <property type="entry name" value="PNDRDTASEII"/>
</dbReference>
<evidence type="ECO:0000256" key="2">
    <source>
        <dbReference type="ARBA" id="ARBA00023002"/>
    </source>
</evidence>
<dbReference type="InterPro" id="IPR036188">
    <property type="entry name" value="FAD/NAD-bd_sf"/>
</dbReference>
<gene>
    <name evidence="6" type="ORF">LCGC14_1121540</name>
</gene>
<dbReference type="PROSITE" id="PS51379">
    <property type="entry name" value="4FE4S_FER_2"/>
    <property type="match status" value="2"/>
</dbReference>
<proteinExistence type="predicted"/>
<dbReference type="Pfam" id="PF07992">
    <property type="entry name" value="Pyr_redox_2"/>
    <property type="match status" value="1"/>
</dbReference>
<dbReference type="InterPro" id="IPR017900">
    <property type="entry name" value="4Fe4S_Fe_S_CS"/>
</dbReference>
<keyword evidence="3" id="KW-0408">Iron</keyword>
<dbReference type="GO" id="GO:0016491">
    <property type="term" value="F:oxidoreductase activity"/>
    <property type="evidence" value="ECO:0007669"/>
    <property type="project" value="UniProtKB-KW"/>
</dbReference>
<accession>A0A0F9MRK3</accession>
<feature type="domain" description="4Fe-4S ferredoxin-type" evidence="5">
    <location>
        <begin position="344"/>
        <end position="373"/>
    </location>
</feature>
<dbReference type="Gene3D" id="3.30.70.20">
    <property type="match status" value="1"/>
</dbReference>
<evidence type="ECO:0000313" key="6">
    <source>
        <dbReference type="EMBL" id="KKN02052.1"/>
    </source>
</evidence>
<dbReference type="SUPFAM" id="SSF54862">
    <property type="entry name" value="4Fe-4S ferredoxins"/>
    <property type="match status" value="1"/>
</dbReference>
<dbReference type="EMBL" id="LAZR01005187">
    <property type="protein sequence ID" value="KKN02052.1"/>
    <property type="molecule type" value="Genomic_DNA"/>
</dbReference>